<protein>
    <submittedName>
        <fullName evidence="2">Uncharacterized protein</fullName>
    </submittedName>
</protein>
<feature type="compositionally biased region" description="Polar residues" evidence="1">
    <location>
        <begin position="34"/>
        <end position="47"/>
    </location>
</feature>
<evidence type="ECO:0000313" key="2">
    <source>
        <dbReference type="EMBL" id="EDT02479.1"/>
    </source>
</evidence>
<dbReference type="Proteomes" id="UP000005463">
    <property type="component" value="Unassembled WGS sequence"/>
</dbReference>
<evidence type="ECO:0000313" key="3">
    <source>
        <dbReference type="Proteomes" id="UP000005463"/>
    </source>
</evidence>
<reference evidence="2 3" key="1">
    <citation type="submission" date="2008-03" db="EMBL/GenBank/DDBJ databases">
        <title>Sequencing of the draft genome and assembly of Burkholderia ambifaria IOP40-10.</title>
        <authorList>
            <consortium name="US DOE Joint Genome Institute (JGI-PGF)"/>
            <person name="Copeland A."/>
            <person name="Lucas S."/>
            <person name="Lapidus A."/>
            <person name="Glavina del Rio T."/>
            <person name="Dalin E."/>
            <person name="Tice H."/>
            <person name="Bruce D."/>
            <person name="Goodwin L."/>
            <person name="Pitluck S."/>
            <person name="Larimer F."/>
            <person name="Land M.L."/>
            <person name="Hauser L."/>
            <person name="Tiedje J."/>
            <person name="Richardson P."/>
        </authorList>
    </citation>
    <scope>NUCLEOTIDE SEQUENCE [LARGE SCALE GENOMIC DNA]</scope>
    <source>
        <strain evidence="2 3">IOP40-10</strain>
    </source>
</reference>
<feature type="region of interest" description="Disordered" evidence="1">
    <location>
        <begin position="32"/>
        <end position="55"/>
    </location>
</feature>
<name>B1FIZ7_9BURK</name>
<evidence type="ECO:0000256" key="1">
    <source>
        <dbReference type="SAM" id="MobiDB-lite"/>
    </source>
</evidence>
<gene>
    <name evidence="2" type="ORF">BamIOP4010DRAFT_4007</name>
</gene>
<comment type="caution">
    <text evidence="2">The sequence shown here is derived from an EMBL/GenBank/DDBJ whole genome shotgun (WGS) entry which is preliminary data.</text>
</comment>
<sequence length="55" mass="5633">MQISPGTPIGTGRSASSSMYTRVLAMGRPISTVDGVSSTRSTMQPTVASVGPYSL</sequence>
<organism evidence="2 3">
    <name type="scientific">Burkholderia ambifaria IOP40-10</name>
    <dbReference type="NCBI Taxonomy" id="396596"/>
    <lineage>
        <taxon>Bacteria</taxon>
        <taxon>Pseudomonadati</taxon>
        <taxon>Pseudomonadota</taxon>
        <taxon>Betaproteobacteria</taxon>
        <taxon>Burkholderiales</taxon>
        <taxon>Burkholderiaceae</taxon>
        <taxon>Burkholderia</taxon>
        <taxon>Burkholderia cepacia complex</taxon>
    </lineage>
</organism>
<accession>B1FIZ7</accession>
<dbReference type="AlphaFoldDB" id="B1FIZ7"/>
<dbReference type="EMBL" id="ABLC01000114">
    <property type="protein sequence ID" value="EDT02479.1"/>
    <property type="molecule type" value="Genomic_DNA"/>
</dbReference>
<proteinExistence type="predicted"/>